<dbReference type="Proteomes" id="UP000262878">
    <property type="component" value="Unassembled WGS sequence"/>
</dbReference>
<dbReference type="PANTHER" id="PTHR40572">
    <property type="entry name" value="PROTEIN BAX"/>
    <property type="match status" value="1"/>
</dbReference>
<accession>A0A348WNC0</accession>
<dbReference type="EMBL" id="DMUP01000101">
    <property type="protein sequence ID" value="HAR56032.1"/>
    <property type="molecule type" value="Genomic_DNA"/>
</dbReference>
<dbReference type="PANTHER" id="PTHR40572:SF1">
    <property type="entry name" value="PROTEIN BAX"/>
    <property type="match status" value="1"/>
</dbReference>
<dbReference type="RefSeq" id="WP_006955769.1">
    <property type="nucleotide sequence ID" value="NZ_DAIRLQ010000012.1"/>
</dbReference>
<name>A0A348WNC0_9GAMM</name>
<evidence type="ECO:0000313" key="2">
    <source>
        <dbReference type="EMBL" id="HAR56032.1"/>
    </source>
</evidence>
<keyword evidence="2" id="KW-0378">Hydrolase</keyword>
<dbReference type="GO" id="GO:0004040">
    <property type="term" value="F:amidase activity"/>
    <property type="evidence" value="ECO:0007669"/>
    <property type="project" value="InterPro"/>
</dbReference>
<protein>
    <submittedName>
        <fullName evidence="2">Peptidoglycan hydrolase</fullName>
    </submittedName>
</protein>
<comment type="caution">
    <text evidence="2">The sequence shown here is derived from an EMBL/GenBank/DDBJ whole genome shotgun (WGS) entry which is preliminary data.</text>
</comment>
<dbReference type="InterPro" id="IPR053195">
    <property type="entry name" value="Bax-like"/>
</dbReference>
<evidence type="ECO:0000259" key="1">
    <source>
        <dbReference type="Pfam" id="PF01832"/>
    </source>
</evidence>
<proteinExistence type="predicted"/>
<dbReference type="InterPro" id="IPR002901">
    <property type="entry name" value="MGlyc_endo_b_GlcNAc-like_dom"/>
</dbReference>
<sequence length="284" mass="33183">MRKKLFIIFFILVCIAALLLPFFSKYEKPTSDKDIVSHGLPPVPTLKPRTEIPNFDEFNDVREKKREFFRYLLPIIEAENLRILHERQQLFAIENAYSRGFENEQDKSQLARLVDYYEVDPTLDNEQQFEILKRRVDIIPTMMVLVQAANESAWGTSRFAQEGLNLFGQWCYREGCGLVPSQRPEGMNHEVAKFDHVAQSVRSYMRNINTHEPYLELRQIREVMRDREEQVRAIPLLSGLHSYSERGQDYIDELKAMIRVNRPIVEAIMEQENSATPEAAVSSN</sequence>
<dbReference type="Pfam" id="PF01832">
    <property type="entry name" value="Glucosaminidase"/>
    <property type="match status" value="1"/>
</dbReference>
<organism evidence="2 3">
    <name type="scientific">Idiomarina baltica</name>
    <dbReference type="NCBI Taxonomy" id="190892"/>
    <lineage>
        <taxon>Bacteria</taxon>
        <taxon>Pseudomonadati</taxon>
        <taxon>Pseudomonadota</taxon>
        <taxon>Gammaproteobacteria</taxon>
        <taxon>Alteromonadales</taxon>
        <taxon>Idiomarinaceae</taxon>
        <taxon>Idiomarina</taxon>
    </lineage>
</organism>
<evidence type="ECO:0000313" key="3">
    <source>
        <dbReference type="Proteomes" id="UP000262878"/>
    </source>
</evidence>
<dbReference type="Gene3D" id="1.10.530.10">
    <property type="match status" value="1"/>
</dbReference>
<gene>
    <name evidence="2" type="ORF">DCR58_04505</name>
</gene>
<dbReference type="STRING" id="314276.OS145_06082"/>
<reference evidence="2 3" key="1">
    <citation type="journal article" date="2018" name="Nat. Biotechnol.">
        <title>A standardized bacterial taxonomy based on genome phylogeny substantially revises the tree of life.</title>
        <authorList>
            <person name="Parks D.H."/>
            <person name="Chuvochina M."/>
            <person name="Waite D.W."/>
            <person name="Rinke C."/>
            <person name="Skarshewski A."/>
            <person name="Chaumeil P.A."/>
            <person name="Hugenholtz P."/>
        </authorList>
    </citation>
    <scope>NUCLEOTIDE SEQUENCE [LARGE SCALE GENOMIC DNA]</scope>
    <source>
        <strain evidence="2">UBA9360</strain>
    </source>
</reference>
<dbReference type="AlphaFoldDB" id="A0A348WNC0"/>
<feature type="domain" description="Mannosyl-glycoprotein endo-beta-N-acetylglucosamidase-like" evidence="1">
    <location>
        <begin position="128"/>
        <end position="259"/>
    </location>
</feature>